<accession>A0A9W7XWY2</accession>
<evidence type="ECO:0000256" key="1">
    <source>
        <dbReference type="SAM" id="MobiDB-lite"/>
    </source>
</evidence>
<dbReference type="OrthoDB" id="5573116at2759"/>
<keyword evidence="3" id="KW-1185">Reference proteome</keyword>
<name>A0A9W7XWY2_9FUNG</name>
<reference evidence="2" key="1">
    <citation type="submission" date="2022-07" db="EMBL/GenBank/DDBJ databases">
        <title>Phylogenomic reconstructions and comparative analyses of Kickxellomycotina fungi.</title>
        <authorList>
            <person name="Reynolds N.K."/>
            <person name="Stajich J.E."/>
            <person name="Barry K."/>
            <person name="Grigoriev I.V."/>
            <person name="Crous P."/>
            <person name="Smith M.E."/>
        </authorList>
    </citation>
    <scope>NUCLEOTIDE SEQUENCE</scope>
    <source>
        <strain evidence="2">NBRC 32514</strain>
    </source>
</reference>
<proteinExistence type="predicted"/>
<dbReference type="EMBL" id="JANBOJ010000286">
    <property type="protein sequence ID" value="KAJ1720183.1"/>
    <property type="molecule type" value="Genomic_DNA"/>
</dbReference>
<dbReference type="Proteomes" id="UP001149813">
    <property type="component" value="Unassembled WGS sequence"/>
</dbReference>
<sequence>MSAAAPPPAHYQYSPASKGDSANQQFYTPHSAAVPASTNEAYPGAPRRLPSVSELLISQEAAQQAAVAGHVSRDHAFLSMQQHKHSANATGAFGTASAYPAAESQMAYGIDVPVPRRVHDAATGDYVAAAYHRESESASSVSSHGTLVDGGAMLSNQQYHTFSKQHDRQMGHNGEYTENTGHIVASQNQQQQMVVLGMCEDDVFAAASILMSLRTCRMPC</sequence>
<dbReference type="AlphaFoldDB" id="A0A9W7XWY2"/>
<evidence type="ECO:0000313" key="3">
    <source>
        <dbReference type="Proteomes" id="UP001149813"/>
    </source>
</evidence>
<protein>
    <submittedName>
        <fullName evidence="2">Uncharacterized protein</fullName>
    </submittedName>
</protein>
<evidence type="ECO:0000313" key="2">
    <source>
        <dbReference type="EMBL" id="KAJ1720183.1"/>
    </source>
</evidence>
<feature type="region of interest" description="Disordered" evidence="1">
    <location>
        <begin position="1"/>
        <end position="24"/>
    </location>
</feature>
<comment type="caution">
    <text evidence="2">The sequence shown here is derived from an EMBL/GenBank/DDBJ whole genome shotgun (WGS) entry which is preliminary data.</text>
</comment>
<organism evidence="2 3">
    <name type="scientific">Coemansia erecta</name>
    <dbReference type="NCBI Taxonomy" id="147472"/>
    <lineage>
        <taxon>Eukaryota</taxon>
        <taxon>Fungi</taxon>
        <taxon>Fungi incertae sedis</taxon>
        <taxon>Zoopagomycota</taxon>
        <taxon>Kickxellomycotina</taxon>
        <taxon>Kickxellomycetes</taxon>
        <taxon>Kickxellales</taxon>
        <taxon>Kickxellaceae</taxon>
        <taxon>Coemansia</taxon>
    </lineage>
</organism>
<gene>
    <name evidence="2" type="ORF">LPJ53_005156</name>
</gene>